<feature type="transmembrane region" description="Helical" evidence="8">
    <location>
        <begin position="362"/>
        <end position="383"/>
    </location>
</feature>
<sequence length="567" mass="60490">MKHRPAKIFPDDFTRIVRVSRGFTARSQRSGRSREDQRDEERLPNLSGRGKEASRVGGTDGVSPRVDAERRLRLINPNIVGGGFSALSAKLVSQVAQLSAFVIAARVLTPTEFGFFAFTSAVAIFLVVLAEGGWAEFIMKSPAGEEHLDQVTTISLASGLLFTALGLGVAGILYEAFDQVMEASLLALFSCLALPSAMTTTYDGALVHRGRLHSQAIIRITAEAAGLALIVFGLFKGWNVFALVAGRLAMQLVLLCGSILAVGWIRPVAPTRIVRREVLLFSQHIVANRLIVFLRSYSGTLAVGSFLGLAEAGYYRAAERIVAALYELVGEPMRMLAWIVFRRARDREDSEAGKDDEMRKTGNTLFPLLLAVAAPVFVGLGLVADGFVDLVLGEAWAPAAMVVSILAVKQLLMASGCMTEPLLSIKGNIRKMAPVGLANSLVLIGLIVVLAPFGLLPLAYGQVLAAAVVLATLIWLQGRYGGLDWYGIARGSGFVPLAVAGMIGAIYALGQAIDLSTLAPWVALALRAAAGGTGYLLVLLLLRRLATGMFPVLGMTAITYTHDTAAR</sequence>
<dbReference type="GO" id="GO:0005886">
    <property type="term" value="C:plasma membrane"/>
    <property type="evidence" value="ECO:0007669"/>
    <property type="project" value="UniProtKB-SubCell"/>
</dbReference>
<feature type="transmembrane region" description="Helical" evidence="8">
    <location>
        <begin position="216"/>
        <end position="235"/>
    </location>
</feature>
<comment type="subcellular location">
    <subcellularLocation>
        <location evidence="1">Cell membrane</location>
        <topology evidence="1">Multi-pass membrane protein</topology>
    </subcellularLocation>
</comment>
<evidence type="ECO:0000256" key="6">
    <source>
        <dbReference type="ARBA" id="ARBA00023136"/>
    </source>
</evidence>
<organism evidence="9 10">
    <name type="scientific">Borborobacter arsenicus</name>
    <dbReference type="NCBI Taxonomy" id="1851146"/>
    <lineage>
        <taxon>Bacteria</taxon>
        <taxon>Pseudomonadati</taxon>
        <taxon>Pseudomonadota</taxon>
        <taxon>Alphaproteobacteria</taxon>
        <taxon>Hyphomicrobiales</taxon>
        <taxon>Phyllobacteriaceae</taxon>
        <taxon>Borborobacter</taxon>
    </lineage>
</organism>
<dbReference type="OrthoDB" id="7840749at2"/>
<reference evidence="9 10" key="1">
    <citation type="submission" date="2018-11" db="EMBL/GenBank/DDBJ databases">
        <title>Pseudaminobacter arsenicus sp. nov., an arsenic-resistant bacterium isolated from arsenic-rich aquifers.</title>
        <authorList>
            <person name="Mu Y."/>
        </authorList>
    </citation>
    <scope>NUCLEOTIDE SEQUENCE [LARGE SCALE GENOMIC DNA]</scope>
    <source>
        <strain evidence="9 10">CB3</strain>
    </source>
</reference>
<dbReference type="PANTHER" id="PTHR30250:SF10">
    <property type="entry name" value="LIPOPOLYSACCHARIDE BIOSYNTHESIS PROTEIN WZXC"/>
    <property type="match status" value="1"/>
</dbReference>
<evidence type="ECO:0000256" key="8">
    <source>
        <dbReference type="SAM" id="Phobius"/>
    </source>
</evidence>
<comment type="similarity">
    <text evidence="2">Belongs to the polysaccharide synthase family.</text>
</comment>
<name>A0A432V0K7_9HYPH</name>
<feature type="transmembrane region" description="Helical" evidence="8">
    <location>
        <begin position="151"/>
        <end position="173"/>
    </location>
</feature>
<evidence type="ECO:0000256" key="4">
    <source>
        <dbReference type="ARBA" id="ARBA00022692"/>
    </source>
</evidence>
<evidence type="ECO:0000256" key="7">
    <source>
        <dbReference type="SAM" id="MobiDB-lite"/>
    </source>
</evidence>
<keyword evidence="5 8" id="KW-1133">Transmembrane helix</keyword>
<dbReference type="Pfam" id="PF13440">
    <property type="entry name" value="Polysacc_synt_3"/>
    <property type="match status" value="1"/>
</dbReference>
<evidence type="ECO:0000313" key="10">
    <source>
        <dbReference type="Proteomes" id="UP000281647"/>
    </source>
</evidence>
<keyword evidence="6 8" id="KW-0472">Membrane</keyword>
<feature type="transmembrane region" description="Helical" evidence="8">
    <location>
        <begin position="459"/>
        <end position="476"/>
    </location>
</feature>
<feature type="transmembrane region" description="Helical" evidence="8">
    <location>
        <begin position="433"/>
        <end position="453"/>
    </location>
</feature>
<feature type="compositionally biased region" description="Basic and acidic residues" evidence="7">
    <location>
        <begin position="32"/>
        <end position="54"/>
    </location>
</feature>
<keyword evidence="3" id="KW-1003">Cell membrane</keyword>
<feature type="transmembrane region" description="Helical" evidence="8">
    <location>
        <begin position="241"/>
        <end position="265"/>
    </location>
</feature>
<protein>
    <submittedName>
        <fullName evidence="9">Polysaccharide biosynthesis protein</fullName>
    </submittedName>
</protein>
<dbReference type="PANTHER" id="PTHR30250">
    <property type="entry name" value="PST FAMILY PREDICTED COLANIC ACID TRANSPORTER"/>
    <property type="match status" value="1"/>
</dbReference>
<keyword evidence="10" id="KW-1185">Reference proteome</keyword>
<dbReference type="EMBL" id="RKST01000032">
    <property type="protein sequence ID" value="RUM95744.1"/>
    <property type="molecule type" value="Genomic_DNA"/>
</dbReference>
<keyword evidence="4 8" id="KW-0812">Transmembrane</keyword>
<proteinExistence type="inferred from homology"/>
<feature type="region of interest" description="Disordered" evidence="7">
    <location>
        <begin position="24"/>
        <end position="63"/>
    </location>
</feature>
<evidence type="ECO:0000256" key="5">
    <source>
        <dbReference type="ARBA" id="ARBA00022989"/>
    </source>
</evidence>
<feature type="transmembrane region" description="Helical" evidence="8">
    <location>
        <begin position="395"/>
        <end position="412"/>
    </location>
</feature>
<dbReference type="Proteomes" id="UP000281647">
    <property type="component" value="Unassembled WGS sequence"/>
</dbReference>
<accession>A0A432V0K7</accession>
<feature type="transmembrane region" description="Helical" evidence="8">
    <location>
        <begin position="521"/>
        <end position="542"/>
    </location>
</feature>
<dbReference type="InterPro" id="IPR050833">
    <property type="entry name" value="Poly_Biosynth_Transport"/>
</dbReference>
<evidence type="ECO:0000313" key="9">
    <source>
        <dbReference type="EMBL" id="RUM95744.1"/>
    </source>
</evidence>
<feature type="transmembrane region" description="Helical" evidence="8">
    <location>
        <begin position="286"/>
        <end position="309"/>
    </location>
</feature>
<dbReference type="AlphaFoldDB" id="A0A432V0K7"/>
<comment type="caution">
    <text evidence="9">The sequence shown here is derived from an EMBL/GenBank/DDBJ whole genome shotgun (WGS) entry which is preliminary data.</text>
</comment>
<feature type="transmembrane region" description="Helical" evidence="8">
    <location>
        <begin position="488"/>
        <end position="509"/>
    </location>
</feature>
<evidence type="ECO:0000256" key="1">
    <source>
        <dbReference type="ARBA" id="ARBA00004651"/>
    </source>
</evidence>
<evidence type="ECO:0000256" key="2">
    <source>
        <dbReference type="ARBA" id="ARBA00007430"/>
    </source>
</evidence>
<feature type="transmembrane region" description="Helical" evidence="8">
    <location>
        <begin position="185"/>
        <end position="204"/>
    </location>
</feature>
<evidence type="ECO:0000256" key="3">
    <source>
        <dbReference type="ARBA" id="ARBA00022475"/>
    </source>
</evidence>
<gene>
    <name evidence="9" type="ORF">EET67_21505</name>
</gene>
<feature type="transmembrane region" description="Helical" evidence="8">
    <location>
        <begin position="115"/>
        <end position="139"/>
    </location>
</feature>